<dbReference type="PANTHER" id="PTHR43316:SF3">
    <property type="entry name" value="HALOACID DEHALOGENASE, TYPE II (AFU_ORTHOLOGUE AFUA_2G07750)-RELATED"/>
    <property type="match status" value="1"/>
</dbReference>
<name>A0AAJ0CZU2_9HYPO</name>
<dbReference type="PANTHER" id="PTHR43316">
    <property type="entry name" value="HYDROLASE, HALOACID DELAHOGENASE-RELATED"/>
    <property type="match status" value="1"/>
</dbReference>
<protein>
    <recommendedName>
        <fullName evidence="5">HAD-like domain-containing protein</fullName>
    </recommendedName>
</protein>
<dbReference type="Gene3D" id="3.40.50.1000">
    <property type="entry name" value="HAD superfamily/HAD-like"/>
    <property type="match status" value="1"/>
</dbReference>
<gene>
    <name evidence="3" type="ORF">QQS21_000104</name>
</gene>
<dbReference type="SUPFAM" id="SSF56784">
    <property type="entry name" value="HAD-like"/>
    <property type="match status" value="1"/>
</dbReference>
<dbReference type="Pfam" id="PF00702">
    <property type="entry name" value="Hydrolase"/>
    <property type="match status" value="1"/>
</dbReference>
<proteinExistence type="predicted"/>
<dbReference type="InterPro" id="IPR006439">
    <property type="entry name" value="HAD-SF_hydro_IA"/>
</dbReference>
<dbReference type="EMBL" id="JASWJB010000001">
    <property type="protein sequence ID" value="KAK2617013.1"/>
    <property type="molecule type" value="Genomic_DNA"/>
</dbReference>
<feature type="region of interest" description="Disordered" evidence="2">
    <location>
        <begin position="1"/>
        <end position="57"/>
    </location>
</feature>
<evidence type="ECO:0000256" key="2">
    <source>
        <dbReference type="SAM" id="MobiDB-lite"/>
    </source>
</evidence>
<accession>A0AAJ0CZU2</accession>
<evidence type="ECO:0000313" key="3">
    <source>
        <dbReference type="EMBL" id="KAK2617013.1"/>
    </source>
</evidence>
<dbReference type="InterPro" id="IPR036412">
    <property type="entry name" value="HAD-like_sf"/>
</dbReference>
<comment type="caution">
    <text evidence="3">The sequence shown here is derived from an EMBL/GenBank/DDBJ whole genome shotgun (WGS) entry which is preliminary data.</text>
</comment>
<dbReference type="InterPro" id="IPR023214">
    <property type="entry name" value="HAD_sf"/>
</dbReference>
<keyword evidence="1" id="KW-0378">Hydrolase</keyword>
<dbReference type="Gene3D" id="1.10.150.240">
    <property type="entry name" value="Putative phosphatase, domain 2"/>
    <property type="match status" value="1"/>
</dbReference>
<feature type="compositionally biased region" description="Low complexity" evidence="2">
    <location>
        <begin position="1"/>
        <end position="56"/>
    </location>
</feature>
<dbReference type="GO" id="GO:0016791">
    <property type="term" value="F:phosphatase activity"/>
    <property type="evidence" value="ECO:0007669"/>
    <property type="project" value="UniProtKB-ARBA"/>
</dbReference>
<evidence type="ECO:0000256" key="1">
    <source>
        <dbReference type="ARBA" id="ARBA00022801"/>
    </source>
</evidence>
<dbReference type="SFLD" id="SFLDS00003">
    <property type="entry name" value="Haloacid_Dehalogenase"/>
    <property type="match status" value="1"/>
</dbReference>
<organism evidence="3 4">
    <name type="scientific">Conoideocrella luteorostrata</name>
    <dbReference type="NCBI Taxonomy" id="1105319"/>
    <lineage>
        <taxon>Eukaryota</taxon>
        <taxon>Fungi</taxon>
        <taxon>Dikarya</taxon>
        <taxon>Ascomycota</taxon>
        <taxon>Pezizomycotina</taxon>
        <taxon>Sordariomycetes</taxon>
        <taxon>Hypocreomycetidae</taxon>
        <taxon>Hypocreales</taxon>
        <taxon>Clavicipitaceae</taxon>
        <taxon>Conoideocrella</taxon>
    </lineage>
</organism>
<evidence type="ECO:0000313" key="4">
    <source>
        <dbReference type="Proteomes" id="UP001251528"/>
    </source>
</evidence>
<dbReference type="AlphaFoldDB" id="A0AAJ0CZU2"/>
<sequence length="274" mass="28448">MTAAINGTPATNGTTTTNGTPTTNGTSATNGTPTTNETAATNGTATNGTTTTNGTGSDWKPKVIIFDLLTALLNSWELWDASTPSGTPEEGAPWRAQYLKNTFSAGEYVPYETMVKQAAREVGLPESSSEGVLGGWTGVQTWPGTGDVLQQLKTKGYRLGVLTNCSKKLGNIAAQRAAKAVPGGDSQNVFDAVVTAEESGFYKPRPEAYQAILKAMGVEAKDALFVAGSAGDVQGAADAGMKVVWHNNAGLAKQGNVVPLKEGKTLNETLADFL</sequence>
<keyword evidence="4" id="KW-1185">Reference proteome</keyword>
<reference evidence="3" key="1">
    <citation type="submission" date="2023-06" db="EMBL/GenBank/DDBJ databases">
        <title>Conoideocrella luteorostrata (Hypocreales: Clavicipitaceae), a potential biocontrol fungus for elongate hemlock scale in United States Christmas tree production areas.</title>
        <authorList>
            <person name="Barrett H."/>
            <person name="Lovett B."/>
            <person name="Macias A.M."/>
            <person name="Stajich J.E."/>
            <person name="Kasson M.T."/>
        </authorList>
    </citation>
    <scope>NUCLEOTIDE SEQUENCE</scope>
    <source>
        <strain evidence="3">ARSEF 14590</strain>
    </source>
</reference>
<dbReference type="InterPro" id="IPR051540">
    <property type="entry name" value="S-2-haloacid_dehalogenase"/>
</dbReference>
<evidence type="ECO:0008006" key="5">
    <source>
        <dbReference type="Google" id="ProtNLM"/>
    </source>
</evidence>
<dbReference type="InterPro" id="IPR023198">
    <property type="entry name" value="PGP-like_dom2"/>
</dbReference>
<dbReference type="PRINTS" id="PR00413">
    <property type="entry name" value="HADHALOGNASE"/>
</dbReference>
<dbReference type="SFLD" id="SFLDG01129">
    <property type="entry name" value="C1.5:_HAD__Beta-PGM__Phosphata"/>
    <property type="match status" value="1"/>
</dbReference>
<dbReference type="Proteomes" id="UP001251528">
    <property type="component" value="Unassembled WGS sequence"/>
</dbReference>